<evidence type="ECO:0000313" key="7">
    <source>
        <dbReference type="EMBL" id="TNV87364.1"/>
    </source>
</evidence>
<feature type="compositionally biased region" description="Polar residues" evidence="6">
    <location>
        <begin position="360"/>
        <end position="376"/>
    </location>
</feature>
<dbReference type="InterPro" id="IPR032860">
    <property type="entry name" value="ALKBH5"/>
</dbReference>
<feature type="compositionally biased region" description="Polar residues" evidence="6">
    <location>
        <begin position="9"/>
        <end position="25"/>
    </location>
</feature>
<evidence type="ECO:0000256" key="5">
    <source>
        <dbReference type="ARBA" id="ARBA00023004"/>
    </source>
</evidence>
<feature type="compositionally biased region" description="Basic and acidic residues" evidence="6">
    <location>
        <begin position="348"/>
        <end position="359"/>
    </location>
</feature>
<feature type="region of interest" description="Disordered" evidence="6">
    <location>
        <begin position="1272"/>
        <end position="1384"/>
    </location>
</feature>
<protein>
    <submittedName>
        <fullName evidence="7">Uncharacterized protein</fullName>
    </submittedName>
</protein>
<comment type="caution">
    <text evidence="7">The sequence shown here is derived from an EMBL/GenBank/DDBJ whole genome shotgun (WGS) entry which is preliminary data.</text>
</comment>
<dbReference type="GO" id="GO:0005634">
    <property type="term" value="C:nucleus"/>
    <property type="evidence" value="ECO:0007669"/>
    <property type="project" value="TreeGrafter"/>
</dbReference>
<dbReference type="EMBL" id="RRYP01000481">
    <property type="protein sequence ID" value="TNV87364.1"/>
    <property type="molecule type" value="Genomic_DNA"/>
</dbReference>
<name>A0A8J8T9K8_HALGN</name>
<dbReference type="GO" id="GO:0006397">
    <property type="term" value="P:mRNA processing"/>
    <property type="evidence" value="ECO:0007669"/>
    <property type="project" value="InterPro"/>
</dbReference>
<feature type="region of interest" description="Disordered" evidence="6">
    <location>
        <begin position="348"/>
        <end position="414"/>
    </location>
</feature>
<feature type="compositionally biased region" description="Basic and acidic residues" evidence="6">
    <location>
        <begin position="385"/>
        <end position="399"/>
    </location>
</feature>
<dbReference type="PANTHER" id="PTHR32074">
    <property type="entry name" value="RNA DEMETHYLASE ALKBH5"/>
    <property type="match status" value="1"/>
</dbReference>
<feature type="compositionally biased region" description="Polar residues" evidence="6">
    <location>
        <begin position="1337"/>
        <end position="1351"/>
    </location>
</feature>
<keyword evidence="2" id="KW-0479">Metal-binding</keyword>
<dbReference type="Gene3D" id="2.60.120.590">
    <property type="entry name" value="Alpha-ketoglutarate-dependent dioxygenase AlkB-like"/>
    <property type="match status" value="1"/>
</dbReference>
<feature type="compositionally biased region" description="Polar residues" evidence="6">
    <location>
        <begin position="1279"/>
        <end position="1294"/>
    </location>
</feature>
<dbReference type="Proteomes" id="UP000785679">
    <property type="component" value="Unassembled WGS sequence"/>
</dbReference>
<evidence type="ECO:0000256" key="6">
    <source>
        <dbReference type="SAM" id="MobiDB-lite"/>
    </source>
</evidence>
<sequence>MVLPHQISPEYQNSQSASPLTASRASSGLPIFPSVREEPNYLGQRSSGTSMNSLLTLANVSNSSAEKLNCLQAKNGLKEDLMSVTANGKTDQGQMRDTGETIMCSKIENTMKLQEGKKVSNGWKPVECEGSLSKVEDQANIQMRTQKARKSRFTKTSDLKRQTSPSLCGQKRSLKISSEPINEKNGCDQNQFSPKLEEELQNSSLKATFRQVEGSGDGLKELDELKASSQDQEDNEKVSLLISMPSKFKPGLAILNLATTSTSSQNSRREGVRRRFNRDSIDYSLYDQDFDSLSEQEEVKKKRQQKKIEKTTSKPSKYKLKEIQSGNLQPEQVTAIVSGSFKDLCKEEQVGADSTEKTSKSNTLQTNEENLLSAQPISKGLLSKVDNKKPPQFKVEKCPRGAQKLKTPQKARRTNLKEISEDEDREVDQFPNIVILGKPAIKNPLMILVATADQKPSEKSAQYVASLATTRSSEVIISPNKVSAKNTVAKGVSNGVLKENPLKEQTVQIKLPKHSTITDLVEKDEFCLPAIPNSQMKSRDIQNPFDFTIRKVPDNTFIDFKNKANEIYQYKPALIQQEQVKDALSDEPLPQHKSQGYQNHFIHKKQSQCNIKRISGVSYIKKSESKQANVRDRYEKLAPTVIQGSYHLPRIESQEKLERIAQISSEMLYSENSYLVVTAFESGNEISMKNYLLKPHKRMEICKGNVWVIKSGGLNECWRFIKDKYFLCIHFKYSPQTIIQNIPIQDLNNRSSLVKFIEESDVCLGLLTKRGNASIKSMVKVYKIEREYTQSLKRSSPHDEELEDLLGNRRFDIAQALNCPRAQINGVNTIALLLRLELYVDEQRWMSDQEGKDIQRVMNGLIQACEEQIVPTLLKWNQMRSLSMNGQKVENETVFRLRQSSPDQFYEPQKRTFERWGALNLTQPLDIVPAMVFDDLFRLDANPIDVLTQLKNSAPIPTPLTLINTRDCFAYDLYVKETLIEMGDKRKAVIKREFYFTPETVPENYRQVVGLPKDHDIKNVENLRVGVTTYENFYTDEELKNMEHCIEDTEKKSIENTFLPMTAQKTFIGNTLKRTKFFFGYRYMWTNTQLMEPLANAAAGVRCDVSQPPVWMKAILEEPLVNAGIIEKDFINSIALNVYHDGSEGLAQHFDDATRFKQPIYTVRLFSDSRLSFGSQYYGFCNGAFYVPLPRGCICVMEEGSYSANGVKHCIRPCDMTGKSSAVILRQMHPNVVHEATRYDQLIDLPMWMSSLSLEDNATPYYQQKEYESQALEKAHTHGASQRFSEYAAPSSQPAKKRAAKSQVQALEANVREQQGSINEETKDSQVQQIEGVARDSQASLPESKSETVNVENKGEKYIPKKNGKQQLSQQPFRVERVARKRFD</sequence>
<dbReference type="GO" id="GO:0006406">
    <property type="term" value="P:mRNA export from nucleus"/>
    <property type="evidence" value="ECO:0007669"/>
    <property type="project" value="TreeGrafter"/>
</dbReference>
<dbReference type="GO" id="GO:0046872">
    <property type="term" value="F:metal ion binding"/>
    <property type="evidence" value="ECO:0007669"/>
    <property type="project" value="UniProtKB-KW"/>
</dbReference>
<evidence type="ECO:0000256" key="3">
    <source>
        <dbReference type="ARBA" id="ARBA00022964"/>
    </source>
</evidence>
<comment type="similarity">
    <text evidence="1">Belongs to the alkB family.</text>
</comment>
<keyword evidence="4" id="KW-0560">Oxidoreductase</keyword>
<evidence type="ECO:0000256" key="4">
    <source>
        <dbReference type="ARBA" id="ARBA00023002"/>
    </source>
</evidence>
<dbReference type="InterPro" id="IPR037151">
    <property type="entry name" value="AlkB-like_sf"/>
</dbReference>
<dbReference type="PANTHER" id="PTHR32074:SF2">
    <property type="entry name" value="RNA DEMETHYLASE ALKBH5"/>
    <property type="match status" value="1"/>
</dbReference>
<reference evidence="7" key="1">
    <citation type="submission" date="2019-06" db="EMBL/GenBank/DDBJ databases">
        <authorList>
            <person name="Zheng W."/>
        </authorList>
    </citation>
    <scope>NUCLEOTIDE SEQUENCE</scope>
    <source>
        <strain evidence="7">QDHG01</strain>
    </source>
</reference>
<proteinExistence type="inferred from homology"/>
<feature type="region of interest" description="Disordered" evidence="6">
    <location>
        <begin position="1"/>
        <end position="25"/>
    </location>
</feature>
<keyword evidence="5" id="KW-0408">Iron</keyword>
<evidence type="ECO:0000256" key="1">
    <source>
        <dbReference type="ARBA" id="ARBA00007879"/>
    </source>
</evidence>
<gene>
    <name evidence="7" type="ORF">FGO68_gene15645</name>
</gene>
<evidence type="ECO:0000313" key="8">
    <source>
        <dbReference type="Proteomes" id="UP000785679"/>
    </source>
</evidence>
<keyword evidence="8" id="KW-1185">Reference proteome</keyword>
<organism evidence="7 8">
    <name type="scientific">Halteria grandinella</name>
    <dbReference type="NCBI Taxonomy" id="5974"/>
    <lineage>
        <taxon>Eukaryota</taxon>
        <taxon>Sar</taxon>
        <taxon>Alveolata</taxon>
        <taxon>Ciliophora</taxon>
        <taxon>Intramacronucleata</taxon>
        <taxon>Spirotrichea</taxon>
        <taxon>Stichotrichia</taxon>
        <taxon>Sporadotrichida</taxon>
        <taxon>Halteriidae</taxon>
        <taxon>Halteria</taxon>
    </lineage>
</organism>
<evidence type="ECO:0000256" key="2">
    <source>
        <dbReference type="ARBA" id="ARBA00022723"/>
    </source>
</evidence>
<keyword evidence="3" id="KW-0223">Dioxygenase</keyword>
<dbReference type="GO" id="GO:0035515">
    <property type="term" value="F:oxidative RNA demethylase activity"/>
    <property type="evidence" value="ECO:0007669"/>
    <property type="project" value="InterPro"/>
</dbReference>
<feature type="region of interest" description="Disordered" evidence="6">
    <location>
        <begin position="145"/>
        <end position="190"/>
    </location>
</feature>
<feature type="compositionally biased region" description="Polar residues" evidence="6">
    <location>
        <begin position="1312"/>
        <end position="1329"/>
    </location>
</feature>
<feature type="compositionally biased region" description="Basic and acidic residues" evidence="6">
    <location>
        <begin position="1374"/>
        <end position="1384"/>
    </location>
</feature>
<dbReference type="OrthoDB" id="271595at2759"/>
<dbReference type="SUPFAM" id="SSF51197">
    <property type="entry name" value="Clavaminate synthase-like"/>
    <property type="match status" value="1"/>
</dbReference>
<accession>A0A8J8T9K8</accession>